<dbReference type="Proteomes" id="UP000694569">
    <property type="component" value="Unplaced"/>
</dbReference>
<dbReference type="SUPFAM" id="SSF81321">
    <property type="entry name" value="Family A G protein-coupled receptor-like"/>
    <property type="match status" value="1"/>
</dbReference>
<feature type="region of interest" description="Disordered" evidence="9">
    <location>
        <begin position="313"/>
        <end position="342"/>
    </location>
</feature>
<keyword evidence="6 8" id="KW-0675">Receptor</keyword>
<evidence type="ECO:0000256" key="6">
    <source>
        <dbReference type="ARBA" id="ARBA00023170"/>
    </source>
</evidence>
<keyword evidence="2 8" id="KW-0812">Transmembrane</keyword>
<evidence type="ECO:0000256" key="9">
    <source>
        <dbReference type="SAM" id="MobiDB-lite"/>
    </source>
</evidence>
<feature type="transmembrane region" description="Helical" evidence="10">
    <location>
        <begin position="226"/>
        <end position="253"/>
    </location>
</feature>
<dbReference type="GeneTree" id="ENSGT01030000234639"/>
<reference evidence="12" key="1">
    <citation type="submission" date="2025-08" db="UniProtKB">
        <authorList>
            <consortium name="Ensembl"/>
        </authorList>
    </citation>
    <scope>IDENTIFICATION</scope>
</reference>
<comment type="similarity">
    <text evidence="8">Belongs to the G-protein coupled receptor 1 family.</text>
</comment>
<feature type="domain" description="G-protein coupled receptors family 1 profile" evidence="11">
    <location>
        <begin position="46"/>
        <end position="284"/>
    </location>
</feature>
<dbReference type="GO" id="GO:0004930">
    <property type="term" value="F:G protein-coupled receptor activity"/>
    <property type="evidence" value="ECO:0007669"/>
    <property type="project" value="UniProtKB-KW"/>
</dbReference>
<evidence type="ECO:0000256" key="3">
    <source>
        <dbReference type="ARBA" id="ARBA00022989"/>
    </source>
</evidence>
<dbReference type="InterPro" id="IPR000276">
    <property type="entry name" value="GPCR_Rhodpsn"/>
</dbReference>
<dbReference type="Pfam" id="PF00001">
    <property type="entry name" value="7tm_1"/>
    <property type="match status" value="1"/>
</dbReference>
<evidence type="ECO:0000256" key="10">
    <source>
        <dbReference type="SAM" id="Phobius"/>
    </source>
</evidence>
<dbReference type="PANTHER" id="PTHR11334:SF65">
    <property type="entry name" value="MAS-RELATED G-PROTEIN COUPLED RECEPTOR MEMBER D"/>
    <property type="match status" value="1"/>
</dbReference>
<dbReference type="Ensembl" id="ENSLLET00000010774.1">
    <property type="protein sequence ID" value="ENSLLEP00000010370.1"/>
    <property type="gene ID" value="ENSLLEG00000006631.1"/>
</dbReference>
<keyword evidence="13" id="KW-1185">Reference proteome</keyword>
<keyword evidence="7 8" id="KW-0807">Transducer</keyword>
<dbReference type="PANTHER" id="PTHR11334">
    <property type="entry name" value="MAS-RELATED G-PROTEIN COUPLED RECEPTOR"/>
    <property type="match status" value="1"/>
</dbReference>
<sequence length="342" mass="38719">MDYDNINMTDANVTEYDDGGYSPYAAIHFTIASAFAIALSLFGIVGNVIVFWFLSFKVTKNKYTVYIINLAMADFIFLIFTALNMMLYINSLVGPNQQFTGINKLTLFIEIFYDGSQYAGMFFLTAVSVERCLSVIFPMWYHCHRPKKLSPTVCILLWITACTESLIENLACTSVDFQAQSTACTGIQLMTFIIGIGICLPLMVISSLVLLVAIKRTFQNHYPPKLYIIIIIAVIIFILSVVPFNFLWFLMYFQLLGLDVNHVSLFYATVFSTALNGTVDPYIYFLVGRQWKQRSHHSIQDVLERAFKDDEKLQDNGIPNSNKTNSSSCQTHVSDEEKVVPS</sequence>
<dbReference type="GO" id="GO:0005886">
    <property type="term" value="C:plasma membrane"/>
    <property type="evidence" value="ECO:0007669"/>
    <property type="project" value="TreeGrafter"/>
</dbReference>
<dbReference type="PROSITE" id="PS00237">
    <property type="entry name" value="G_PROTEIN_RECEP_F1_1"/>
    <property type="match status" value="1"/>
</dbReference>
<organism evidence="12 13">
    <name type="scientific">Leptobrachium leishanense</name>
    <name type="common">Leishan spiny toad</name>
    <dbReference type="NCBI Taxonomy" id="445787"/>
    <lineage>
        <taxon>Eukaryota</taxon>
        <taxon>Metazoa</taxon>
        <taxon>Chordata</taxon>
        <taxon>Craniata</taxon>
        <taxon>Vertebrata</taxon>
        <taxon>Euteleostomi</taxon>
        <taxon>Amphibia</taxon>
        <taxon>Batrachia</taxon>
        <taxon>Anura</taxon>
        <taxon>Pelobatoidea</taxon>
        <taxon>Megophryidae</taxon>
        <taxon>Leptobrachium</taxon>
    </lineage>
</organism>
<keyword evidence="4 8" id="KW-0297">G-protein coupled receptor</keyword>
<evidence type="ECO:0000256" key="7">
    <source>
        <dbReference type="ARBA" id="ARBA00023224"/>
    </source>
</evidence>
<keyword evidence="5 10" id="KW-0472">Membrane</keyword>
<feature type="transmembrane region" description="Helical" evidence="10">
    <location>
        <begin position="187"/>
        <end position="214"/>
    </location>
</feature>
<dbReference type="Gene3D" id="1.20.1070.10">
    <property type="entry name" value="Rhodopsin 7-helix transmembrane proteins"/>
    <property type="match status" value="1"/>
</dbReference>
<dbReference type="FunFam" id="1.20.1070.10:FF:000533">
    <property type="entry name" value="MAS1 proto-oncogene-like, G protein-coupled receptor"/>
    <property type="match status" value="1"/>
</dbReference>
<feature type="compositionally biased region" description="Basic and acidic residues" evidence="9">
    <location>
        <begin position="333"/>
        <end position="342"/>
    </location>
</feature>
<dbReference type="InterPro" id="IPR026234">
    <property type="entry name" value="MRGPCRFAMILY"/>
</dbReference>
<accession>A0A8C5MAN7</accession>
<proteinExistence type="inferred from homology"/>
<evidence type="ECO:0000256" key="1">
    <source>
        <dbReference type="ARBA" id="ARBA00004141"/>
    </source>
</evidence>
<dbReference type="PRINTS" id="PR02108">
    <property type="entry name" value="MRGPCRFAMILY"/>
</dbReference>
<comment type="subcellular location">
    <subcellularLocation>
        <location evidence="1">Membrane</location>
        <topology evidence="1">Multi-pass membrane protein</topology>
    </subcellularLocation>
</comment>
<evidence type="ECO:0000256" key="4">
    <source>
        <dbReference type="ARBA" id="ARBA00023040"/>
    </source>
</evidence>
<feature type="transmembrane region" description="Helical" evidence="10">
    <location>
        <begin position="66"/>
        <end position="89"/>
    </location>
</feature>
<feature type="transmembrane region" description="Helical" evidence="10">
    <location>
        <begin position="26"/>
        <end position="54"/>
    </location>
</feature>
<feature type="transmembrane region" description="Helical" evidence="10">
    <location>
        <begin position="265"/>
        <end position="287"/>
    </location>
</feature>
<keyword evidence="3 10" id="KW-1133">Transmembrane helix</keyword>
<dbReference type="PRINTS" id="PR00237">
    <property type="entry name" value="GPCRRHODOPSN"/>
</dbReference>
<name>A0A8C5MAN7_9ANUR</name>
<protein>
    <recommendedName>
        <fullName evidence="11">G-protein coupled receptors family 1 profile domain-containing protein</fullName>
    </recommendedName>
</protein>
<feature type="compositionally biased region" description="Polar residues" evidence="9">
    <location>
        <begin position="317"/>
        <end position="332"/>
    </location>
</feature>
<evidence type="ECO:0000256" key="8">
    <source>
        <dbReference type="RuleBase" id="RU000688"/>
    </source>
</evidence>
<evidence type="ECO:0000256" key="2">
    <source>
        <dbReference type="ARBA" id="ARBA00022692"/>
    </source>
</evidence>
<evidence type="ECO:0000313" key="12">
    <source>
        <dbReference type="Ensembl" id="ENSLLEP00000010370.1"/>
    </source>
</evidence>
<evidence type="ECO:0000259" key="11">
    <source>
        <dbReference type="PROSITE" id="PS50262"/>
    </source>
</evidence>
<evidence type="ECO:0000313" key="13">
    <source>
        <dbReference type="Proteomes" id="UP000694569"/>
    </source>
</evidence>
<dbReference type="AlphaFoldDB" id="A0A8C5MAN7"/>
<evidence type="ECO:0000256" key="5">
    <source>
        <dbReference type="ARBA" id="ARBA00023136"/>
    </source>
</evidence>
<dbReference type="PROSITE" id="PS50262">
    <property type="entry name" value="G_PROTEIN_RECEP_F1_2"/>
    <property type="match status" value="1"/>
</dbReference>
<reference evidence="12" key="2">
    <citation type="submission" date="2025-09" db="UniProtKB">
        <authorList>
            <consortium name="Ensembl"/>
        </authorList>
    </citation>
    <scope>IDENTIFICATION</scope>
</reference>
<dbReference type="InterPro" id="IPR017452">
    <property type="entry name" value="GPCR_Rhodpsn_7TM"/>
</dbReference>
<dbReference type="OrthoDB" id="9631784at2759"/>